<proteinExistence type="predicted"/>
<protein>
    <submittedName>
        <fullName evidence="2">Carboxypeptidase-like regulatory domain-containing protein</fullName>
    </submittedName>
</protein>
<dbReference type="RefSeq" id="WP_394840048.1">
    <property type="nucleotide sequence ID" value="NZ_CP089929.1"/>
</dbReference>
<feature type="region of interest" description="Disordered" evidence="1">
    <location>
        <begin position="1"/>
        <end position="42"/>
    </location>
</feature>
<dbReference type="Proteomes" id="UP001374803">
    <property type="component" value="Chromosome"/>
</dbReference>
<name>A0ABZ2LHH1_9BACT</name>
<evidence type="ECO:0000313" key="2">
    <source>
        <dbReference type="EMBL" id="WXB10371.1"/>
    </source>
</evidence>
<reference evidence="2" key="1">
    <citation type="submission" date="2021-12" db="EMBL/GenBank/DDBJ databases">
        <title>Discovery of the Pendulisporaceae a myxobacterial family with distinct sporulation behavior and unique specialized metabolism.</title>
        <authorList>
            <person name="Garcia R."/>
            <person name="Popoff A."/>
            <person name="Bader C.D."/>
            <person name="Loehr J."/>
            <person name="Walesch S."/>
            <person name="Walt C."/>
            <person name="Boldt J."/>
            <person name="Bunk B."/>
            <person name="Haeckl F.J.F.P.J."/>
            <person name="Gunesch A.P."/>
            <person name="Birkelbach J."/>
            <person name="Nuebel U."/>
            <person name="Pietschmann T."/>
            <person name="Bach T."/>
            <person name="Mueller R."/>
        </authorList>
    </citation>
    <scope>NUCLEOTIDE SEQUENCE</scope>
    <source>
        <strain evidence="2">MSr11367</strain>
    </source>
</reference>
<organism evidence="2 3">
    <name type="scientific">Pendulispora rubella</name>
    <dbReference type="NCBI Taxonomy" id="2741070"/>
    <lineage>
        <taxon>Bacteria</taxon>
        <taxon>Pseudomonadati</taxon>
        <taxon>Myxococcota</taxon>
        <taxon>Myxococcia</taxon>
        <taxon>Myxococcales</taxon>
        <taxon>Sorangiineae</taxon>
        <taxon>Pendulisporaceae</taxon>
        <taxon>Pendulispora</taxon>
    </lineage>
</organism>
<sequence length="480" mass="51089">MATGLVALGPGCGSSNGSEFPGNQDPDGSSPDGDPRFGEAGPGDAKPCTGLCLQQVNCPNGGDTTVSGVVYDPAGKVPLYNVAVYVPNAPVSAITTGASCDRCDPSLYSGEPLTGTLTNAKGEFKIPRVPVGADIPLVIQVGKWRRAIKIPTVGKCVNTPLTDKNQTRLPKNSKEGNIPLIAITTGGADSIECLPRRMGIDDSEFSTKGGQGRIHLYKGENNGDSKARDRFDSGTEFKPSTDLWSTTNQLKAYDMVILSCEGTINAESKPLSARNALYEYETIGGRVFASHWHRYWFSDGPDSVRSIAGNDGWMDNIQGEQEQTAIVKVADNLPKVVAFADWLQNVGATQKRGELKITAARDNLNSVNHNVATEWATIPQYQQKKNDGTIVNATPAAAVQFVSYNAPVGAADDKICGRAVFTDLHVSSGARKDHAGEGKSFPDGCENADLSPQEKALEFMLFDLASCVSNDRVPPPPIVN</sequence>
<keyword evidence="3" id="KW-1185">Reference proteome</keyword>
<evidence type="ECO:0000313" key="3">
    <source>
        <dbReference type="Proteomes" id="UP001374803"/>
    </source>
</evidence>
<dbReference type="EMBL" id="CP089983">
    <property type="protein sequence ID" value="WXB10371.1"/>
    <property type="molecule type" value="Genomic_DNA"/>
</dbReference>
<evidence type="ECO:0000256" key="1">
    <source>
        <dbReference type="SAM" id="MobiDB-lite"/>
    </source>
</evidence>
<gene>
    <name evidence="2" type="ORF">LVJ94_24480</name>
</gene>
<accession>A0ABZ2LHH1</accession>